<protein>
    <submittedName>
        <fullName evidence="2">Uncharacterized protein</fullName>
    </submittedName>
</protein>
<dbReference type="Proteomes" id="UP000756132">
    <property type="component" value="Chromosome 1"/>
</dbReference>
<dbReference type="AlphaFoldDB" id="A0A9Q8L550"/>
<dbReference type="KEGG" id="ffu:CLAFUR5_00639"/>
<name>A0A9Q8L550_PASFU</name>
<evidence type="ECO:0000256" key="1">
    <source>
        <dbReference type="ARBA" id="ARBA00022448"/>
    </source>
</evidence>
<evidence type="ECO:0000313" key="3">
    <source>
        <dbReference type="Proteomes" id="UP000756132"/>
    </source>
</evidence>
<keyword evidence="3" id="KW-1185">Reference proteome</keyword>
<keyword evidence="1" id="KW-0813">Transport</keyword>
<dbReference type="GeneID" id="71980517"/>
<proteinExistence type="predicted"/>
<sequence>MFPSLTFSGATIICPDDLIATVAALTLAIRVIGGSVGYSVYYNVFVSKFVPKAMAHIGGYMNSIGITNETVIGEAIQLTADSLIERIAELPGVAGVPGAHEAIVHAGQVAYAEAYVYVYYVSIAFGTNSIVAACFLGDIGKYMTDDVAVVM</sequence>
<accession>A0A9Q8L550</accession>
<dbReference type="OrthoDB" id="4161376at2759"/>
<reference evidence="2" key="1">
    <citation type="submission" date="2021-12" db="EMBL/GenBank/DDBJ databases">
        <authorList>
            <person name="Zaccaron A."/>
            <person name="Stergiopoulos I."/>
        </authorList>
    </citation>
    <scope>NUCLEOTIDE SEQUENCE</scope>
    <source>
        <strain evidence="2">Race5_Kim</strain>
    </source>
</reference>
<dbReference type="RefSeq" id="XP_047755350.1">
    <property type="nucleotide sequence ID" value="XM_047899787.1"/>
</dbReference>
<reference evidence="2" key="2">
    <citation type="journal article" date="2022" name="Microb. Genom.">
        <title>A chromosome-scale genome assembly of the tomato pathogen Cladosporium fulvum reveals a compartmentalized genome architecture and the presence of a dispensable chromosome.</title>
        <authorList>
            <person name="Zaccaron A.Z."/>
            <person name="Chen L.H."/>
            <person name="Samaras A."/>
            <person name="Stergiopoulos I."/>
        </authorList>
    </citation>
    <scope>NUCLEOTIDE SEQUENCE</scope>
    <source>
        <strain evidence="2">Race5_Kim</strain>
    </source>
</reference>
<gene>
    <name evidence="2" type="ORF">CLAFUR5_00639</name>
</gene>
<dbReference type="Pfam" id="PF06609">
    <property type="entry name" value="TRI12"/>
    <property type="match status" value="1"/>
</dbReference>
<evidence type="ECO:0000313" key="2">
    <source>
        <dbReference type="EMBL" id="UJO10984.1"/>
    </source>
</evidence>
<organism evidence="2 3">
    <name type="scientific">Passalora fulva</name>
    <name type="common">Tomato leaf mold</name>
    <name type="synonym">Cladosporium fulvum</name>
    <dbReference type="NCBI Taxonomy" id="5499"/>
    <lineage>
        <taxon>Eukaryota</taxon>
        <taxon>Fungi</taxon>
        <taxon>Dikarya</taxon>
        <taxon>Ascomycota</taxon>
        <taxon>Pezizomycotina</taxon>
        <taxon>Dothideomycetes</taxon>
        <taxon>Dothideomycetidae</taxon>
        <taxon>Mycosphaerellales</taxon>
        <taxon>Mycosphaerellaceae</taxon>
        <taxon>Fulvia</taxon>
    </lineage>
</organism>
<dbReference type="EMBL" id="CP090163">
    <property type="protein sequence ID" value="UJO10984.1"/>
    <property type="molecule type" value="Genomic_DNA"/>
</dbReference>
<dbReference type="InterPro" id="IPR010573">
    <property type="entry name" value="MFS_Str1/Tri12-like"/>
</dbReference>
<dbReference type="GO" id="GO:0022857">
    <property type="term" value="F:transmembrane transporter activity"/>
    <property type="evidence" value="ECO:0007669"/>
    <property type="project" value="InterPro"/>
</dbReference>